<feature type="region of interest" description="Disordered" evidence="1">
    <location>
        <begin position="816"/>
        <end position="847"/>
    </location>
</feature>
<organism evidence="2 3">
    <name type="scientific">Dryococelus australis</name>
    <dbReference type="NCBI Taxonomy" id="614101"/>
    <lineage>
        <taxon>Eukaryota</taxon>
        <taxon>Metazoa</taxon>
        <taxon>Ecdysozoa</taxon>
        <taxon>Arthropoda</taxon>
        <taxon>Hexapoda</taxon>
        <taxon>Insecta</taxon>
        <taxon>Pterygota</taxon>
        <taxon>Neoptera</taxon>
        <taxon>Polyneoptera</taxon>
        <taxon>Phasmatodea</taxon>
        <taxon>Verophasmatodea</taxon>
        <taxon>Anareolatae</taxon>
        <taxon>Phasmatidae</taxon>
        <taxon>Eurycanthinae</taxon>
        <taxon>Dryococelus</taxon>
    </lineage>
</organism>
<feature type="region of interest" description="Disordered" evidence="1">
    <location>
        <begin position="563"/>
        <end position="594"/>
    </location>
</feature>
<reference evidence="2 3" key="1">
    <citation type="submission" date="2023-02" db="EMBL/GenBank/DDBJ databases">
        <title>LHISI_Scaffold_Assembly.</title>
        <authorList>
            <person name="Stuart O.P."/>
            <person name="Cleave R."/>
            <person name="Magrath M.J.L."/>
            <person name="Mikheyev A.S."/>
        </authorList>
    </citation>
    <scope>NUCLEOTIDE SEQUENCE [LARGE SCALE GENOMIC DNA]</scope>
    <source>
        <strain evidence="2">Daus_M_001</strain>
        <tissue evidence="2">Leg muscle</tissue>
    </source>
</reference>
<feature type="region of interest" description="Disordered" evidence="1">
    <location>
        <begin position="1"/>
        <end position="37"/>
    </location>
</feature>
<sequence length="1173" mass="130816">MLPWTRTDTKGPARLPPRRTGFNPRPGHSRIFASGNSAGRRRWSAGFLENLPFPPPLHSGTAPFSSNLTFIGYHDRVVRAAHISQLNWSIANKWQQCGEDVPDVKMAYTQCEAVSDARHGSRHVSQNNQTGAWSGRPPQTVAHNSVERGSTTTKRADLFVKFLPPQQMAGSKMRGEAEGEVSLAAWSPRSNVSILAGSQTGASPKYRSTDVLKANSRFLLLYAMHVMCATSIVDGASVFNRKTTSPVIFLKYVCNKVLRSACSSFALSGPRSANKSIATLSFRQKYSFLRLVHRLQALMPYADEDADADVFRFLVIKFKNTSHAQNAGVSQDARCVKQCHLCAEALASECPLGKIFRTNLAYCGCSTGIGIWAAAGVKLLVGCTVHDLVANLQGKRYTTTQRCNSSTEQLERNGDRQHGSCSGTAAAAESRISLRHVALSRPPTGAARWLAERAQSGVVGVASDLELIFLSRFQSGMDNSLSGRHPSVLSSVVRQLKTIHNNPSSVNPCVRQAELQYDNLGSSKDVRTVGCVHGGLNNYPGDLRDCGRKGATFKTQGRKFESRVRVERRRNAREGETGAPRENPPTNGIVRQDSHLRKFGSDQLGIEPVRLGEGDQANRSATEAPKMEVTLNANELHLTTGNTTSVPSEHYHAYEANLHDIQQRTRKFIIMQLRKSLSDNCSGEGRKRLVISDINKYYTVLESDREIFWREKERERERREREREEGCGGREIWGATIIHRRSLAKSRQVTRSIFNLIDHACDFSMTQIAIIRNPHKLTLPPPPFFFRDPAYDFLTTARESWRELVMHSFPNHKFSQRVGGAGGKDPECTRPPTIPVTGVTGESHPQVGERTGTLAIETGKERTKGKIHLLHRPGSRFKKTSVRYYGISQTLHRRLAGCHMTASFALELNCKRAQYDLQIFTVEILSEIARHQDCLHYPIVCDVLEHPYIKLTWAGAGINLRKKSRTELHGPIRIIYVSFDKKQHAMSWLATSANFTSEVKFPECERDEARRRGRQASPADSFSIAFSLVKTIPYHYGILTCLEMLGTDSPQPGAPETWQMIQSDILIKKLAWAKLTGVSRREWRLEVAATDAAQNHKRAVQQSCNDACPLHRENLPPSESIDTFPTSEKFSGTGRIKSLVFSGVRGGKEVRFPIVPTYILSARSMGIYRIEYL</sequence>
<keyword evidence="3" id="KW-1185">Reference proteome</keyword>
<accession>A0ABQ9HWA0</accession>
<evidence type="ECO:0000313" key="2">
    <source>
        <dbReference type="EMBL" id="KAJ8888656.1"/>
    </source>
</evidence>
<gene>
    <name evidence="2" type="ORF">PR048_008148</name>
</gene>
<dbReference type="Proteomes" id="UP001159363">
    <property type="component" value="Chromosome 3"/>
</dbReference>
<feature type="compositionally biased region" description="Polar residues" evidence="1">
    <location>
        <begin position="123"/>
        <end position="132"/>
    </location>
</feature>
<comment type="caution">
    <text evidence="2">The sequence shown here is derived from an EMBL/GenBank/DDBJ whole genome shotgun (WGS) entry which is preliminary data.</text>
</comment>
<proteinExistence type="predicted"/>
<dbReference type="EMBL" id="JARBHB010000003">
    <property type="protein sequence ID" value="KAJ8888656.1"/>
    <property type="molecule type" value="Genomic_DNA"/>
</dbReference>
<protein>
    <submittedName>
        <fullName evidence="2">Uncharacterized protein</fullName>
    </submittedName>
</protein>
<feature type="region of interest" description="Disordered" evidence="1">
    <location>
        <begin position="117"/>
        <end position="148"/>
    </location>
</feature>
<name>A0ABQ9HWA0_9NEOP</name>
<evidence type="ECO:0000313" key="3">
    <source>
        <dbReference type="Proteomes" id="UP001159363"/>
    </source>
</evidence>
<evidence type="ECO:0000256" key="1">
    <source>
        <dbReference type="SAM" id="MobiDB-lite"/>
    </source>
</evidence>